<dbReference type="EMBL" id="AQHF01000028">
    <property type="protein sequence ID" value="MBE0347877.1"/>
    <property type="molecule type" value="Genomic_DNA"/>
</dbReference>
<sequence length="439" mass="48681">MAFDITTVLQNTVTFTSQPNNHGIYSLSLTLENQDIAGDYLFDAIKAYASENNISLKEDIRNSYLKVYLKHSYASGELTKDDLDTADYTAQVALKDLHQAQEGSEKYEPITISGLPANARFKCAFELVLNGELQGEFLLAPSSEMQLGGSNVAEPENVVLSITETAKSVEVKVSNVSAEDNTHFLLEVVDDTKSAMPEVPYEQSVVFSGEFEFQADSEPTFMFTVGENNMRSYVNYSVHLRTIEKVDNAPNSASASVKVDAQSFELPWLAGFVDTTVIKGKQIEDALVSKIATKLTANKDARKALRTALNSGAYSLVASQMYDLTRDVAVEEFESAKDTFNEVRTKLRRIALYSDIDPDYSEVLDLSGSTGDAEFDTYDVFMFVTKQGFTNGIETRYFTWLGKAFYLGPIVEGGVISDKKFQVSVRGDVYRDRAELIFS</sequence>
<accession>A0A8I0MYW1</accession>
<evidence type="ECO:0000313" key="2">
    <source>
        <dbReference type="Proteomes" id="UP000660708"/>
    </source>
</evidence>
<keyword evidence="2" id="KW-1185">Reference proteome</keyword>
<name>A0A8I0MYW1_9GAMM</name>
<reference evidence="1 2" key="1">
    <citation type="submission" date="2015-06" db="EMBL/GenBank/DDBJ databases">
        <title>Genome sequence of Pseudoalteromonas peptidolytica.</title>
        <authorList>
            <person name="Xie B.-B."/>
            <person name="Rong J.-C."/>
            <person name="Qin Q.-L."/>
            <person name="Zhang Y.-Z."/>
        </authorList>
    </citation>
    <scope>NUCLEOTIDE SEQUENCE [LARGE SCALE GENOMIC DNA]</scope>
    <source>
        <strain evidence="1 2">F12-50-A1</strain>
    </source>
</reference>
<comment type="caution">
    <text evidence="1">The sequence shown here is derived from an EMBL/GenBank/DDBJ whole genome shotgun (WGS) entry which is preliminary data.</text>
</comment>
<organism evidence="1 2">
    <name type="scientific">Pseudoalteromonas peptidolytica F12-50-A1</name>
    <dbReference type="NCBI Taxonomy" id="1315280"/>
    <lineage>
        <taxon>Bacteria</taxon>
        <taxon>Pseudomonadati</taxon>
        <taxon>Pseudomonadota</taxon>
        <taxon>Gammaproteobacteria</taxon>
        <taxon>Alteromonadales</taxon>
        <taxon>Pseudoalteromonadaceae</taxon>
        <taxon>Pseudoalteromonas</taxon>
    </lineage>
</organism>
<gene>
    <name evidence="1" type="ORF">PPEP_a4252</name>
</gene>
<dbReference type="RefSeq" id="WP_147388879.1">
    <property type="nucleotide sequence ID" value="NZ_AQHF01000028.1"/>
</dbReference>
<evidence type="ECO:0000313" key="1">
    <source>
        <dbReference type="EMBL" id="MBE0347877.1"/>
    </source>
</evidence>
<protein>
    <submittedName>
        <fullName evidence="1">Uncharacterized protein</fullName>
    </submittedName>
</protein>
<proteinExistence type="predicted"/>
<dbReference type="AlphaFoldDB" id="A0A8I0MYW1"/>
<dbReference type="Proteomes" id="UP000660708">
    <property type="component" value="Unassembled WGS sequence"/>
</dbReference>